<keyword evidence="3 5" id="KW-1133">Transmembrane helix</keyword>
<dbReference type="InterPro" id="IPR013525">
    <property type="entry name" value="ABC2_TM"/>
</dbReference>
<reference evidence="7" key="1">
    <citation type="submission" date="2020-12" db="EMBL/GenBank/DDBJ databases">
        <title>M. sibirica DSM 26468T genome.</title>
        <authorList>
            <person name="Thieme N."/>
            <person name="Rettenmaier R."/>
            <person name="Zverlov V."/>
            <person name="Liebl W."/>
        </authorList>
    </citation>
    <scope>NUCLEOTIDE SEQUENCE</scope>
    <source>
        <strain evidence="7">DSM 26468</strain>
    </source>
</reference>
<dbReference type="Proteomes" id="UP000623269">
    <property type="component" value="Unassembled WGS sequence"/>
</dbReference>
<comment type="similarity">
    <text evidence="5">Belongs to the ABC-2 integral membrane protein family.</text>
</comment>
<keyword evidence="2 5" id="KW-0812">Transmembrane</keyword>
<feature type="transmembrane region" description="Helical" evidence="5">
    <location>
        <begin position="21"/>
        <end position="41"/>
    </location>
</feature>
<dbReference type="AlphaFoldDB" id="A0A8J7H547"/>
<dbReference type="PROSITE" id="PS51012">
    <property type="entry name" value="ABC_TM2"/>
    <property type="match status" value="1"/>
</dbReference>
<dbReference type="InterPro" id="IPR000412">
    <property type="entry name" value="ABC_2_transport"/>
</dbReference>
<dbReference type="EMBL" id="JAEAGR010000020">
    <property type="protein sequence ID" value="MBH1942317.1"/>
    <property type="molecule type" value="Genomic_DNA"/>
</dbReference>
<name>A0A8J7H547_9FIRM</name>
<keyword evidence="5" id="KW-1003">Cell membrane</keyword>
<keyword evidence="8" id="KW-1185">Reference proteome</keyword>
<dbReference type="GO" id="GO:0140359">
    <property type="term" value="F:ABC-type transporter activity"/>
    <property type="evidence" value="ECO:0007669"/>
    <property type="project" value="InterPro"/>
</dbReference>
<feature type="transmembrane region" description="Helical" evidence="5">
    <location>
        <begin position="222"/>
        <end position="244"/>
    </location>
</feature>
<feature type="transmembrane region" description="Helical" evidence="5">
    <location>
        <begin position="53"/>
        <end position="78"/>
    </location>
</feature>
<proteinExistence type="inferred from homology"/>
<evidence type="ECO:0000256" key="1">
    <source>
        <dbReference type="ARBA" id="ARBA00004141"/>
    </source>
</evidence>
<evidence type="ECO:0000256" key="5">
    <source>
        <dbReference type="RuleBase" id="RU361157"/>
    </source>
</evidence>
<dbReference type="InterPro" id="IPR052902">
    <property type="entry name" value="ABC-2_transporter"/>
</dbReference>
<dbReference type="PANTHER" id="PTHR43027">
    <property type="entry name" value="DOXORUBICIN RESISTANCE ABC TRANSPORTER PERMEASE PROTEIN DRRC-RELATED"/>
    <property type="match status" value="1"/>
</dbReference>
<evidence type="ECO:0000313" key="7">
    <source>
        <dbReference type="EMBL" id="MBH1942317.1"/>
    </source>
</evidence>
<comment type="subcellular location">
    <subcellularLocation>
        <location evidence="5">Cell membrane</location>
        <topology evidence="5">Multi-pass membrane protein</topology>
    </subcellularLocation>
    <subcellularLocation>
        <location evidence="1">Membrane</location>
        <topology evidence="1">Multi-pass membrane protein</topology>
    </subcellularLocation>
</comment>
<keyword evidence="4 5" id="KW-0472">Membrane</keyword>
<dbReference type="PIRSF" id="PIRSF006648">
    <property type="entry name" value="DrrB"/>
    <property type="match status" value="1"/>
</dbReference>
<accession>A0A8J7H547</accession>
<protein>
    <recommendedName>
        <fullName evidence="5">Transport permease protein</fullName>
    </recommendedName>
</protein>
<keyword evidence="5" id="KW-0813">Transport</keyword>
<feature type="transmembrane region" description="Helical" evidence="5">
    <location>
        <begin position="168"/>
        <end position="187"/>
    </location>
</feature>
<comment type="caution">
    <text evidence="7">The sequence shown here is derived from an EMBL/GenBank/DDBJ whole genome shotgun (WGS) entry which is preliminary data.</text>
</comment>
<evidence type="ECO:0000259" key="6">
    <source>
        <dbReference type="PROSITE" id="PS51012"/>
    </source>
</evidence>
<evidence type="ECO:0000256" key="4">
    <source>
        <dbReference type="ARBA" id="ARBA00023136"/>
    </source>
</evidence>
<sequence length="247" mass="27136">MKVFRTLVKTESKLALRNMDSILFGILFPMALALILGVIYGEKPAFEGAGYTFLQQSFGAVAAIGICATGLMGIPLSIADYRHRKILKRFKVTPVSPGLLLFVQVAVQFAIALTSYLAVYLVLKLFFGYKMIGSTFYFLLSYLLVAIAIYGIGMLLASISPNLKTANLLCSLIYFPMLFLSGATVPYEIMPKALQGASDIMPLTQGIKLLKGFSLGLDLNNLMFPIILLSVLAIISFLVSIKFFQWE</sequence>
<dbReference type="GO" id="GO:0043190">
    <property type="term" value="C:ATP-binding cassette (ABC) transporter complex"/>
    <property type="evidence" value="ECO:0007669"/>
    <property type="project" value="InterPro"/>
</dbReference>
<evidence type="ECO:0000256" key="3">
    <source>
        <dbReference type="ARBA" id="ARBA00022989"/>
    </source>
</evidence>
<feature type="transmembrane region" description="Helical" evidence="5">
    <location>
        <begin position="99"/>
        <end position="123"/>
    </location>
</feature>
<feature type="domain" description="ABC transmembrane type-2" evidence="6">
    <location>
        <begin position="20"/>
        <end position="247"/>
    </location>
</feature>
<dbReference type="PRINTS" id="PR00164">
    <property type="entry name" value="ABC2TRNSPORT"/>
</dbReference>
<dbReference type="Pfam" id="PF01061">
    <property type="entry name" value="ABC2_membrane"/>
    <property type="match status" value="1"/>
</dbReference>
<evidence type="ECO:0000256" key="2">
    <source>
        <dbReference type="ARBA" id="ARBA00022692"/>
    </source>
</evidence>
<dbReference type="PANTHER" id="PTHR43027:SF2">
    <property type="entry name" value="TRANSPORT PERMEASE PROTEIN"/>
    <property type="match status" value="1"/>
</dbReference>
<feature type="transmembrane region" description="Helical" evidence="5">
    <location>
        <begin position="135"/>
        <end position="156"/>
    </location>
</feature>
<evidence type="ECO:0000313" key="8">
    <source>
        <dbReference type="Proteomes" id="UP000623269"/>
    </source>
</evidence>
<gene>
    <name evidence="7" type="ORF">I5677_15555</name>
</gene>
<dbReference type="InterPro" id="IPR047817">
    <property type="entry name" value="ABC2_TM_bact-type"/>
</dbReference>
<organism evidence="7 8">
    <name type="scientific">Mobilitalea sibirica</name>
    <dbReference type="NCBI Taxonomy" id="1462919"/>
    <lineage>
        <taxon>Bacteria</taxon>
        <taxon>Bacillati</taxon>
        <taxon>Bacillota</taxon>
        <taxon>Clostridia</taxon>
        <taxon>Lachnospirales</taxon>
        <taxon>Lachnospiraceae</taxon>
        <taxon>Mobilitalea</taxon>
    </lineage>
</organism>